<reference evidence="1 2" key="1">
    <citation type="submission" date="2019-01" db="EMBL/GenBank/DDBJ databases">
        <title>Sequencing of cultivated peanut Arachis hypogaea provides insights into genome evolution and oil improvement.</title>
        <authorList>
            <person name="Chen X."/>
        </authorList>
    </citation>
    <scope>NUCLEOTIDE SEQUENCE [LARGE SCALE GENOMIC DNA]</scope>
    <source>
        <strain evidence="2">cv. Fuhuasheng</strain>
        <tissue evidence="1">Leaves</tissue>
    </source>
</reference>
<accession>A0A444YI68</accession>
<dbReference type="EMBL" id="SDMP01000016">
    <property type="protein sequence ID" value="RYR01635.1"/>
    <property type="molecule type" value="Genomic_DNA"/>
</dbReference>
<keyword evidence="2" id="KW-1185">Reference proteome</keyword>
<protein>
    <submittedName>
        <fullName evidence="1">Uncharacterized protein</fullName>
    </submittedName>
</protein>
<dbReference type="Proteomes" id="UP000289738">
    <property type="component" value="Chromosome B06"/>
</dbReference>
<name>A0A444YI68_ARAHY</name>
<proteinExistence type="predicted"/>
<evidence type="ECO:0000313" key="1">
    <source>
        <dbReference type="EMBL" id="RYR01635.1"/>
    </source>
</evidence>
<comment type="caution">
    <text evidence="1">The sequence shown here is derived from an EMBL/GenBank/DDBJ whole genome shotgun (WGS) entry which is preliminary data.</text>
</comment>
<organism evidence="1 2">
    <name type="scientific">Arachis hypogaea</name>
    <name type="common">Peanut</name>
    <dbReference type="NCBI Taxonomy" id="3818"/>
    <lineage>
        <taxon>Eukaryota</taxon>
        <taxon>Viridiplantae</taxon>
        <taxon>Streptophyta</taxon>
        <taxon>Embryophyta</taxon>
        <taxon>Tracheophyta</taxon>
        <taxon>Spermatophyta</taxon>
        <taxon>Magnoliopsida</taxon>
        <taxon>eudicotyledons</taxon>
        <taxon>Gunneridae</taxon>
        <taxon>Pentapetalae</taxon>
        <taxon>rosids</taxon>
        <taxon>fabids</taxon>
        <taxon>Fabales</taxon>
        <taxon>Fabaceae</taxon>
        <taxon>Papilionoideae</taxon>
        <taxon>50 kb inversion clade</taxon>
        <taxon>dalbergioids sensu lato</taxon>
        <taxon>Dalbergieae</taxon>
        <taxon>Pterocarpus clade</taxon>
        <taxon>Arachis</taxon>
    </lineage>
</organism>
<dbReference type="AlphaFoldDB" id="A0A444YI68"/>
<sequence length="107" mass="12109">MEALVNPEILWWLWDSEVILYKFGISHRTILFTLLVDIEQAENRKGAMYSKNFQQRIKLGIVQAGCCLLQIVTVATSKCRALALPSLPPLLEGPGTVLAFWAFNIEF</sequence>
<evidence type="ECO:0000313" key="2">
    <source>
        <dbReference type="Proteomes" id="UP000289738"/>
    </source>
</evidence>
<gene>
    <name evidence="1" type="ORF">Ahy_B06g080519</name>
</gene>